<dbReference type="SUPFAM" id="SSF57667">
    <property type="entry name" value="beta-beta-alpha zinc fingers"/>
    <property type="match status" value="1"/>
</dbReference>
<evidence type="ECO:0000256" key="4">
    <source>
        <dbReference type="ARBA" id="ARBA00022840"/>
    </source>
</evidence>
<name>A0ABR1B3S8_POLSC</name>
<protein>
    <recommendedName>
        <fullName evidence="6">C2H2-type domain-containing protein</fullName>
    </recommendedName>
</protein>
<keyword evidence="3" id="KW-0547">Nucleotide-binding</keyword>
<comment type="similarity">
    <text evidence="1">Belongs to the IPP transferase family.</text>
</comment>
<evidence type="ECO:0000256" key="2">
    <source>
        <dbReference type="ARBA" id="ARBA00022679"/>
    </source>
</evidence>
<dbReference type="EMBL" id="JAWJWF010000004">
    <property type="protein sequence ID" value="KAK6634179.1"/>
    <property type="molecule type" value="Genomic_DNA"/>
</dbReference>
<dbReference type="Gene3D" id="3.30.160.60">
    <property type="entry name" value="Classic Zinc Finger"/>
    <property type="match status" value="1"/>
</dbReference>
<sequence length="242" mass="28626">MPTSTQVRRIPYQDHGIGPLIRQNPGDFDLKIREDVWRLWLEEILTRWIYRRNRDREITVLFYCRVSNYEKGILQTIGFKEFKAFLSLDEESKESEEGKKLLAEGIDLLKIATRQYAKRQIRWIQNRMLRNIRREVPPIYGLDATDVTKWKEYVYDKAENLVECFLSGVKPSMEPLPVVDDRVPIDKSYFCDVCNRILVGQLQWNQHIKGKKHSFTLKKKLSEKAKEEKEESSKEASVTSKL</sequence>
<comment type="caution">
    <text evidence="7">The sequence shown here is derived from an EMBL/GenBank/DDBJ whole genome shotgun (WGS) entry which is preliminary data.</text>
</comment>
<gene>
    <name evidence="7" type="ORF">RUM44_004787</name>
</gene>
<evidence type="ECO:0000256" key="1">
    <source>
        <dbReference type="ARBA" id="ARBA00005842"/>
    </source>
</evidence>
<dbReference type="Gene3D" id="3.40.50.300">
    <property type="entry name" value="P-loop containing nucleotide triphosphate hydrolases"/>
    <property type="match status" value="1"/>
</dbReference>
<feature type="domain" description="C2H2-type" evidence="6">
    <location>
        <begin position="191"/>
        <end position="213"/>
    </location>
</feature>
<evidence type="ECO:0000313" key="7">
    <source>
        <dbReference type="EMBL" id="KAK6634179.1"/>
    </source>
</evidence>
<evidence type="ECO:0000313" key="8">
    <source>
        <dbReference type="Proteomes" id="UP001359485"/>
    </source>
</evidence>
<dbReference type="InterPro" id="IPR027417">
    <property type="entry name" value="P-loop_NTPase"/>
</dbReference>
<evidence type="ECO:0000256" key="3">
    <source>
        <dbReference type="ARBA" id="ARBA00022741"/>
    </source>
</evidence>
<dbReference type="InterPro" id="IPR013087">
    <property type="entry name" value="Znf_C2H2_type"/>
</dbReference>
<dbReference type="PANTHER" id="PTHR11088:SF89">
    <property type="entry name" value="TRNA DIMETHYLALLYLTRANSFERASE"/>
    <property type="match status" value="1"/>
</dbReference>
<evidence type="ECO:0000256" key="5">
    <source>
        <dbReference type="SAM" id="MobiDB-lite"/>
    </source>
</evidence>
<dbReference type="SMART" id="SM00451">
    <property type="entry name" value="ZnF_U1"/>
    <property type="match status" value="1"/>
</dbReference>
<keyword evidence="2" id="KW-0808">Transferase</keyword>
<organism evidence="7 8">
    <name type="scientific">Polyplax serrata</name>
    <name type="common">Common mouse louse</name>
    <dbReference type="NCBI Taxonomy" id="468196"/>
    <lineage>
        <taxon>Eukaryota</taxon>
        <taxon>Metazoa</taxon>
        <taxon>Ecdysozoa</taxon>
        <taxon>Arthropoda</taxon>
        <taxon>Hexapoda</taxon>
        <taxon>Insecta</taxon>
        <taxon>Pterygota</taxon>
        <taxon>Neoptera</taxon>
        <taxon>Paraneoptera</taxon>
        <taxon>Psocodea</taxon>
        <taxon>Troctomorpha</taxon>
        <taxon>Phthiraptera</taxon>
        <taxon>Anoplura</taxon>
        <taxon>Polyplacidae</taxon>
        <taxon>Polyplax</taxon>
    </lineage>
</organism>
<keyword evidence="4" id="KW-0067">ATP-binding</keyword>
<feature type="compositionally biased region" description="Basic and acidic residues" evidence="5">
    <location>
        <begin position="223"/>
        <end position="234"/>
    </location>
</feature>
<keyword evidence="8" id="KW-1185">Reference proteome</keyword>
<feature type="region of interest" description="Disordered" evidence="5">
    <location>
        <begin position="223"/>
        <end position="242"/>
    </location>
</feature>
<dbReference type="InterPro" id="IPR036236">
    <property type="entry name" value="Znf_C2H2_sf"/>
</dbReference>
<dbReference type="PANTHER" id="PTHR11088">
    <property type="entry name" value="TRNA DIMETHYLALLYLTRANSFERASE"/>
    <property type="match status" value="1"/>
</dbReference>
<accession>A0ABR1B3S8</accession>
<dbReference type="Pfam" id="PF12874">
    <property type="entry name" value="zf-met"/>
    <property type="match status" value="1"/>
</dbReference>
<evidence type="ECO:0000259" key="6">
    <source>
        <dbReference type="PROSITE" id="PS00028"/>
    </source>
</evidence>
<dbReference type="InterPro" id="IPR039657">
    <property type="entry name" value="Dimethylallyltransferase"/>
</dbReference>
<dbReference type="PROSITE" id="PS00028">
    <property type="entry name" value="ZINC_FINGER_C2H2_1"/>
    <property type="match status" value="1"/>
</dbReference>
<reference evidence="7 8" key="1">
    <citation type="submission" date="2023-09" db="EMBL/GenBank/DDBJ databases">
        <title>Genomes of two closely related lineages of the louse Polyplax serrata with different host specificities.</title>
        <authorList>
            <person name="Martinu J."/>
            <person name="Tarabai H."/>
            <person name="Stefka J."/>
            <person name="Hypsa V."/>
        </authorList>
    </citation>
    <scope>NUCLEOTIDE SEQUENCE [LARGE SCALE GENOMIC DNA]</scope>
    <source>
        <strain evidence="7">98ZLc_SE</strain>
    </source>
</reference>
<dbReference type="Pfam" id="PF01715">
    <property type="entry name" value="IPPT"/>
    <property type="match status" value="1"/>
</dbReference>
<dbReference type="Proteomes" id="UP001359485">
    <property type="component" value="Unassembled WGS sequence"/>
</dbReference>
<dbReference type="InterPro" id="IPR003604">
    <property type="entry name" value="Matrin/U1-like-C_Znf_C2H2"/>
</dbReference>
<proteinExistence type="inferred from homology"/>